<protein>
    <recommendedName>
        <fullName evidence="4">MFS transporter</fullName>
    </recommendedName>
</protein>
<feature type="transmembrane region" description="Helical" evidence="1">
    <location>
        <begin position="205"/>
        <end position="230"/>
    </location>
</feature>
<dbReference type="Proteomes" id="UP000724268">
    <property type="component" value="Unassembled WGS sequence"/>
</dbReference>
<proteinExistence type="predicted"/>
<comment type="caution">
    <text evidence="2">The sequence shown here is derived from an EMBL/GenBank/DDBJ whole genome shotgun (WGS) entry which is preliminary data.</text>
</comment>
<accession>A0ABS6ZU74</accession>
<gene>
    <name evidence="2" type="ORF">KZX47_00345</name>
</gene>
<feature type="transmembrane region" description="Helical" evidence="1">
    <location>
        <begin position="152"/>
        <end position="172"/>
    </location>
</feature>
<keyword evidence="1" id="KW-1133">Transmembrane helix</keyword>
<keyword evidence="1" id="KW-0812">Transmembrane</keyword>
<evidence type="ECO:0008006" key="4">
    <source>
        <dbReference type="Google" id="ProtNLM"/>
    </source>
</evidence>
<name>A0ABS6ZU74_9DEIN</name>
<feature type="transmembrane region" description="Helical" evidence="1">
    <location>
        <begin position="236"/>
        <end position="255"/>
    </location>
</feature>
<feature type="transmembrane region" description="Helical" evidence="1">
    <location>
        <begin position="89"/>
        <end position="115"/>
    </location>
</feature>
<sequence length="388" mass="40651">MRKIPLLSEALGDLGAALGFSALALEVARTGEALWVGLFAVMGYLTLGPLLLLSPWVDRAHPARALLLLRLLRGLLWLPFPFLPREAALLVLLAYPLMVATDLAVVAWDTLLLRVDRGGLLGNTGRLYAAWNLGGLLGSLLGPPLLLLHPALPYLAAAGALLLSLGLLLPWLQGLSPSGSGRRETGIPLGKALALVAGHRPLRPYLLLSLLFALAHALATALLGLLVLRAGTPEGLFGLFFALQDLGYTLGSYGAGRVPQIVALLGGPLLAGFGLLLVLLPFPFLLLGGAAYGLATGGLSAHLRALRGWLLPQEGQAPGLAALRVLLYGTGTLGGGLAGVLGRGDPTLPLRLGFLGFLAFLLFLPGPLHPRRLRALARYREEAPGTEE</sequence>
<evidence type="ECO:0000256" key="1">
    <source>
        <dbReference type="SAM" id="Phobius"/>
    </source>
</evidence>
<feature type="transmembrane region" description="Helical" evidence="1">
    <location>
        <begin position="127"/>
        <end position="146"/>
    </location>
</feature>
<keyword evidence="1" id="KW-0472">Membrane</keyword>
<reference evidence="2 3" key="1">
    <citation type="submission" date="2021-07" db="EMBL/GenBank/DDBJ databases">
        <title>Thermus aquaticus gen. n. and sp. n., a nonsporulating extreme thermophile.</title>
        <authorList>
            <person name="Hu C.-J."/>
            <person name="Li W.-J."/>
            <person name="Xian W.-D."/>
        </authorList>
    </citation>
    <scope>NUCLEOTIDE SEQUENCE [LARGE SCALE GENOMIC DNA]</scope>
    <source>
        <strain evidence="2 3">SYSU G05001</strain>
    </source>
</reference>
<keyword evidence="3" id="KW-1185">Reference proteome</keyword>
<dbReference type="EMBL" id="JAHXRS010000001">
    <property type="protein sequence ID" value="MBW6393612.1"/>
    <property type="molecule type" value="Genomic_DNA"/>
</dbReference>
<feature type="transmembrane region" description="Helical" evidence="1">
    <location>
        <begin position="65"/>
        <end position="83"/>
    </location>
</feature>
<evidence type="ECO:0000313" key="3">
    <source>
        <dbReference type="Proteomes" id="UP000724268"/>
    </source>
</evidence>
<feature type="transmembrane region" description="Helical" evidence="1">
    <location>
        <begin position="348"/>
        <end position="368"/>
    </location>
</feature>
<organism evidence="2 3">
    <name type="scientific">Thermus brevis</name>
    <dbReference type="NCBI Taxonomy" id="2862456"/>
    <lineage>
        <taxon>Bacteria</taxon>
        <taxon>Thermotogati</taxon>
        <taxon>Deinococcota</taxon>
        <taxon>Deinococci</taxon>
        <taxon>Thermales</taxon>
        <taxon>Thermaceae</taxon>
        <taxon>Thermus</taxon>
    </lineage>
</organism>
<dbReference type="InterPro" id="IPR036259">
    <property type="entry name" value="MFS_trans_sf"/>
</dbReference>
<feature type="transmembrane region" description="Helical" evidence="1">
    <location>
        <begin position="322"/>
        <end position="342"/>
    </location>
</feature>
<dbReference type="RefSeq" id="WP_219758701.1">
    <property type="nucleotide sequence ID" value="NZ_JAHXRS010000001.1"/>
</dbReference>
<feature type="transmembrane region" description="Helical" evidence="1">
    <location>
        <begin position="34"/>
        <end position="53"/>
    </location>
</feature>
<evidence type="ECO:0000313" key="2">
    <source>
        <dbReference type="EMBL" id="MBW6393612.1"/>
    </source>
</evidence>
<dbReference type="SUPFAM" id="SSF103473">
    <property type="entry name" value="MFS general substrate transporter"/>
    <property type="match status" value="1"/>
</dbReference>